<proteinExistence type="predicted"/>
<dbReference type="KEGG" id="cohn:KCTCHS21_50470"/>
<organism evidence="1 2">
    <name type="scientific">Cohnella abietis</name>
    <dbReference type="NCBI Taxonomy" id="2507935"/>
    <lineage>
        <taxon>Bacteria</taxon>
        <taxon>Bacillati</taxon>
        <taxon>Bacillota</taxon>
        <taxon>Bacilli</taxon>
        <taxon>Bacillales</taxon>
        <taxon>Paenibacillaceae</taxon>
        <taxon>Cohnella</taxon>
    </lineage>
</organism>
<evidence type="ECO:0000313" key="2">
    <source>
        <dbReference type="Proteomes" id="UP000289856"/>
    </source>
</evidence>
<protein>
    <submittedName>
        <fullName evidence="1">Uncharacterized protein</fullName>
    </submittedName>
</protein>
<dbReference type="OrthoDB" id="1706086at2"/>
<accession>A0A3T1DCF9</accession>
<dbReference type="RefSeq" id="WP_130614498.1">
    <property type="nucleotide sequence ID" value="NZ_AP019400.1"/>
</dbReference>
<dbReference type="AlphaFoldDB" id="A0A3T1DCF9"/>
<dbReference type="Proteomes" id="UP000289856">
    <property type="component" value="Chromosome"/>
</dbReference>
<evidence type="ECO:0000313" key="1">
    <source>
        <dbReference type="EMBL" id="BBI35648.1"/>
    </source>
</evidence>
<gene>
    <name evidence="1" type="ORF">KCTCHS21_50470</name>
</gene>
<reference evidence="1 2" key="1">
    <citation type="submission" date="2019-01" db="EMBL/GenBank/DDBJ databases">
        <title>Complete genome sequence of Cohnella hallensis HS21 isolated from Korean fir (Abies koreana) rhizospheric soil.</title>
        <authorList>
            <person name="Jiang L."/>
            <person name="Kang S.W."/>
            <person name="Kim S."/>
            <person name="Jung J."/>
            <person name="Kim C.Y."/>
            <person name="Kim D.H."/>
            <person name="Kim S.W."/>
            <person name="Lee J."/>
        </authorList>
    </citation>
    <scope>NUCLEOTIDE SEQUENCE [LARGE SCALE GENOMIC DNA]</scope>
    <source>
        <strain evidence="1 2">HS21</strain>
    </source>
</reference>
<name>A0A3T1DCF9_9BACL</name>
<sequence length="88" mass="9609">MKINAASASSDSDRWKNVNETTLVDAGIKDVTAENLSAFQYDLETIATLYPRTIAQIQAIVDETIQKTMVNTIYSYLDPLCGGSPPLP</sequence>
<keyword evidence="2" id="KW-1185">Reference proteome</keyword>
<dbReference type="EMBL" id="AP019400">
    <property type="protein sequence ID" value="BBI35648.1"/>
    <property type="molecule type" value="Genomic_DNA"/>
</dbReference>